<dbReference type="InterPro" id="IPR029063">
    <property type="entry name" value="SAM-dependent_MTases_sf"/>
</dbReference>
<dbReference type="AlphaFoldDB" id="A0A7K0CBT2"/>
<keyword evidence="3" id="KW-1185">Reference proteome</keyword>
<dbReference type="Pfam" id="PF13649">
    <property type="entry name" value="Methyltransf_25"/>
    <property type="match status" value="1"/>
</dbReference>
<proteinExistence type="predicted"/>
<comment type="caution">
    <text evidence="2">The sequence shown here is derived from an EMBL/GenBank/DDBJ whole genome shotgun (WGS) entry which is preliminary data.</text>
</comment>
<feature type="domain" description="Methyltransferase" evidence="1">
    <location>
        <begin position="49"/>
        <end position="144"/>
    </location>
</feature>
<organism evidence="2 3">
    <name type="scientific">Streptomyces smaragdinus</name>
    <dbReference type="NCBI Taxonomy" id="2585196"/>
    <lineage>
        <taxon>Bacteria</taxon>
        <taxon>Bacillati</taxon>
        <taxon>Actinomycetota</taxon>
        <taxon>Actinomycetes</taxon>
        <taxon>Kitasatosporales</taxon>
        <taxon>Streptomycetaceae</taxon>
        <taxon>Streptomyces</taxon>
    </lineage>
</organism>
<dbReference type="GO" id="GO:0008168">
    <property type="term" value="F:methyltransferase activity"/>
    <property type="evidence" value="ECO:0007669"/>
    <property type="project" value="UniProtKB-ARBA"/>
</dbReference>
<dbReference type="CDD" id="cd02440">
    <property type="entry name" value="AdoMet_MTases"/>
    <property type="match status" value="1"/>
</dbReference>
<dbReference type="SUPFAM" id="SSF53335">
    <property type="entry name" value="S-adenosyl-L-methionine-dependent methyltransferases"/>
    <property type="match status" value="1"/>
</dbReference>
<reference evidence="2 3" key="1">
    <citation type="submission" date="2019-10" db="EMBL/GenBank/DDBJ databases">
        <title>Streptomyces smaragdinus sp. nov. and Streptomyces fabii sp. nov., isolated from the gut of fungus growing-termite Macrotermes natalensis.</title>
        <authorList>
            <person name="Schwitalla J."/>
            <person name="Benndorf R."/>
            <person name="Martin K."/>
            <person name="De Beer W."/>
            <person name="Kaster A.-K."/>
            <person name="Vollmers J."/>
            <person name="Poulsen M."/>
            <person name="Beemelmanns C."/>
        </authorList>
    </citation>
    <scope>NUCLEOTIDE SEQUENCE [LARGE SCALE GENOMIC DNA]</scope>
    <source>
        <strain evidence="2 3">RB5</strain>
    </source>
</reference>
<accession>A0A7K0CBT2</accession>
<dbReference type="EMBL" id="WEGJ01000002">
    <property type="protein sequence ID" value="MQY10888.1"/>
    <property type="molecule type" value="Genomic_DNA"/>
</dbReference>
<evidence type="ECO:0000259" key="1">
    <source>
        <dbReference type="Pfam" id="PF13649"/>
    </source>
</evidence>
<gene>
    <name evidence="2" type="ORF">SRB5_10010</name>
</gene>
<dbReference type="InterPro" id="IPR041698">
    <property type="entry name" value="Methyltransf_25"/>
</dbReference>
<sequence length="224" mass="23467">MTATPDLWHHYGRNRAANDPDVPAAFSWTRDQHTGPGVEALGDIAGAVVADLGAGPARHAAHLAVRHQPARVDAIDASPAQHAMACGLYGGLTPRLHLVHAGAVDHLRAHPDTYDVAYAVFGAPDFTDPRVLLPEAARALRPGGRLVFSTLAHYRGGSPAEIDVIPSSAPAKLPDGRAATLTRWVLRAYVWAKLLEAAGLADVTVEEFPAVGGGLGTLLVSASR</sequence>
<evidence type="ECO:0000313" key="2">
    <source>
        <dbReference type="EMBL" id="MQY10888.1"/>
    </source>
</evidence>
<name>A0A7K0CBT2_9ACTN</name>
<dbReference type="Proteomes" id="UP000466345">
    <property type="component" value="Unassembled WGS sequence"/>
</dbReference>
<dbReference type="Gene3D" id="3.40.50.150">
    <property type="entry name" value="Vaccinia Virus protein VP39"/>
    <property type="match status" value="1"/>
</dbReference>
<dbReference type="RefSeq" id="WP_323377074.1">
    <property type="nucleotide sequence ID" value="NZ_WEGJ01000002.1"/>
</dbReference>
<protein>
    <recommendedName>
        <fullName evidence="1">Methyltransferase domain-containing protein</fullName>
    </recommendedName>
</protein>
<evidence type="ECO:0000313" key="3">
    <source>
        <dbReference type="Proteomes" id="UP000466345"/>
    </source>
</evidence>